<sequence length="136" mass="14822">MTEKSTVPYALAVDDDPLIVMDVCNILEDAGFRCLDAMSVAEAQALLLEHEPSIALLFSDVDMGDGHDGFYLARWVAERFDEVEIVIASGAAVPAMGDLPDRATFLRKPFSAATVKEHLAETLPDHKKPAPLRRAV</sequence>
<keyword evidence="1 2" id="KW-0597">Phosphoprotein</keyword>
<feature type="domain" description="Response regulatory" evidence="3">
    <location>
        <begin position="9"/>
        <end position="123"/>
    </location>
</feature>
<dbReference type="EMBL" id="JBHUFC010000001">
    <property type="protein sequence ID" value="MFD1785989.1"/>
    <property type="molecule type" value="Genomic_DNA"/>
</dbReference>
<evidence type="ECO:0000259" key="3">
    <source>
        <dbReference type="PROSITE" id="PS50110"/>
    </source>
</evidence>
<dbReference type="SMART" id="SM00448">
    <property type="entry name" value="REC"/>
    <property type="match status" value="1"/>
</dbReference>
<proteinExistence type="predicted"/>
<name>A0ABW4N7I7_9SPHN</name>
<dbReference type="Proteomes" id="UP001597283">
    <property type="component" value="Unassembled WGS sequence"/>
</dbReference>
<dbReference type="PANTHER" id="PTHR44591">
    <property type="entry name" value="STRESS RESPONSE REGULATOR PROTEIN 1"/>
    <property type="match status" value="1"/>
</dbReference>
<reference evidence="5" key="1">
    <citation type="journal article" date="2019" name="Int. J. Syst. Evol. Microbiol.">
        <title>The Global Catalogue of Microorganisms (GCM) 10K type strain sequencing project: providing services to taxonomists for standard genome sequencing and annotation.</title>
        <authorList>
            <consortium name="The Broad Institute Genomics Platform"/>
            <consortium name="The Broad Institute Genome Sequencing Center for Infectious Disease"/>
            <person name="Wu L."/>
            <person name="Ma J."/>
        </authorList>
    </citation>
    <scope>NUCLEOTIDE SEQUENCE [LARGE SCALE GENOMIC DNA]</scope>
    <source>
        <strain evidence="5">Q85</strain>
    </source>
</reference>
<dbReference type="SUPFAM" id="SSF52172">
    <property type="entry name" value="CheY-like"/>
    <property type="match status" value="1"/>
</dbReference>
<dbReference type="RefSeq" id="WP_380937557.1">
    <property type="nucleotide sequence ID" value="NZ_JBHUFC010000001.1"/>
</dbReference>
<evidence type="ECO:0000256" key="2">
    <source>
        <dbReference type="PROSITE-ProRule" id="PRU00169"/>
    </source>
</evidence>
<dbReference type="Gene3D" id="3.40.50.2300">
    <property type="match status" value="1"/>
</dbReference>
<dbReference type="PROSITE" id="PS50110">
    <property type="entry name" value="RESPONSE_REGULATORY"/>
    <property type="match status" value="1"/>
</dbReference>
<evidence type="ECO:0000256" key="1">
    <source>
        <dbReference type="ARBA" id="ARBA00022553"/>
    </source>
</evidence>
<protein>
    <submittedName>
        <fullName evidence="4">Response regulator</fullName>
    </submittedName>
</protein>
<evidence type="ECO:0000313" key="5">
    <source>
        <dbReference type="Proteomes" id="UP001597283"/>
    </source>
</evidence>
<dbReference type="InterPro" id="IPR001789">
    <property type="entry name" value="Sig_transdc_resp-reg_receiver"/>
</dbReference>
<gene>
    <name evidence="4" type="ORF">ACFSC3_00235</name>
</gene>
<keyword evidence="5" id="KW-1185">Reference proteome</keyword>
<dbReference type="InterPro" id="IPR011006">
    <property type="entry name" value="CheY-like_superfamily"/>
</dbReference>
<dbReference type="InterPro" id="IPR050595">
    <property type="entry name" value="Bact_response_regulator"/>
</dbReference>
<accession>A0ABW4N7I7</accession>
<feature type="modified residue" description="4-aspartylphosphate" evidence="2">
    <location>
        <position position="60"/>
    </location>
</feature>
<dbReference type="PANTHER" id="PTHR44591:SF3">
    <property type="entry name" value="RESPONSE REGULATORY DOMAIN-CONTAINING PROTEIN"/>
    <property type="match status" value="1"/>
</dbReference>
<comment type="caution">
    <text evidence="4">The sequence shown here is derived from an EMBL/GenBank/DDBJ whole genome shotgun (WGS) entry which is preliminary data.</text>
</comment>
<organism evidence="4 5">
    <name type="scientific">Sphingomonas floccifaciens</name>
    <dbReference type="NCBI Taxonomy" id="1844115"/>
    <lineage>
        <taxon>Bacteria</taxon>
        <taxon>Pseudomonadati</taxon>
        <taxon>Pseudomonadota</taxon>
        <taxon>Alphaproteobacteria</taxon>
        <taxon>Sphingomonadales</taxon>
        <taxon>Sphingomonadaceae</taxon>
        <taxon>Sphingomonas</taxon>
    </lineage>
</organism>
<evidence type="ECO:0000313" key="4">
    <source>
        <dbReference type="EMBL" id="MFD1785989.1"/>
    </source>
</evidence>
<dbReference type="Pfam" id="PF00072">
    <property type="entry name" value="Response_reg"/>
    <property type="match status" value="1"/>
</dbReference>